<dbReference type="Proteomes" id="UP000198893">
    <property type="component" value="Unassembled WGS sequence"/>
</dbReference>
<keyword evidence="6" id="KW-1185">Reference proteome</keyword>
<gene>
    <name evidence="5" type="ORF">SAMN04490248_1589</name>
</gene>
<keyword evidence="2" id="KW-0547">Nucleotide-binding</keyword>
<dbReference type="InterPro" id="IPR008995">
    <property type="entry name" value="Mo/tungstate-bd_C_term_dom"/>
</dbReference>
<keyword evidence="3 5" id="KW-0067">ATP-binding</keyword>
<evidence type="ECO:0000313" key="6">
    <source>
        <dbReference type="Proteomes" id="UP000198893"/>
    </source>
</evidence>
<keyword evidence="1" id="KW-0813">Transport</keyword>
<dbReference type="PANTHER" id="PTHR42781:SF4">
    <property type="entry name" value="SPERMIDINE_PUTRESCINE IMPORT ATP-BINDING PROTEIN POTA"/>
    <property type="match status" value="1"/>
</dbReference>
<dbReference type="FunFam" id="3.40.50.300:FF:000425">
    <property type="entry name" value="Probable ABC transporter, ATP-binding subunit"/>
    <property type="match status" value="1"/>
</dbReference>
<reference evidence="5 6" key="1">
    <citation type="submission" date="2016-10" db="EMBL/GenBank/DDBJ databases">
        <authorList>
            <person name="de Groot N.N."/>
        </authorList>
    </citation>
    <scope>NUCLEOTIDE SEQUENCE [LARGE SCALE GENOMIC DNA]</scope>
    <source>
        <strain evidence="5 6">DSM 27842</strain>
    </source>
</reference>
<dbReference type="InterPro" id="IPR027417">
    <property type="entry name" value="P-loop_NTPase"/>
</dbReference>
<feature type="domain" description="ABC transporter" evidence="4">
    <location>
        <begin position="16"/>
        <end position="245"/>
    </location>
</feature>
<dbReference type="OrthoDB" id="9802264at2"/>
<sequence>MTLANATEPGRVATHVDISDVVLRYGDITAVDRVSFEVRPGEIMALVGPSGCGKTSLLKSIAGLEPIDFGHISFDGNRIDAVAPHRRNVGMVFQNYALFPHKRVRENIAFGLRMHGIADPGGKRVADVLKLLHIGHLAEVWPDQLSGGQQQRVALARTLVLEPKVLLLDEPLSALDRQLRDDMRTELRMLAKTVGITTIIVTHDQDEAMAMADRVAVMRHGKLEQIGRPEDLYNAPETAFVAGFVGRINHFRAVCAGAEDEGVTARFPSGAELHLPFKGTLPAKGAALDILARSEAISVLAEGKGHITATVRDSHFMGSFVELLLDTEAGDPTRIACRPADDLPEPGQSCQLHLASPGVFAFAA</sequence>
<dbReference type="InterPro" id="IPR003593">
    <property type="entry name" value="AAA+_ATPase"/>
</dbReference>
<organism evidence="5 6">
    <name type="scientific">Salinihabitans flavidus</name>
    <dbReference type="NCBI Taxonomy" id="569882"/>
    <lineage>
        <taxon>Bacteria</taxon>
        <taxon>Pseudomonadati</taxon>
        <taxon>Pseudomonadota</taxon>
        <taxon>Alphaproteobacteria</taxon>
        <taxon>Rhodobacterales</taxon>
        <taxon>Roseobacteraceae</taxon>
        <taxon>Salinihabitans</taxon>
    </lineage>
</organism>
<dbReference type="SUPFAM" id="SSF52540">
    <property type="entry name" value="P-loop containing nucleoside triphosphate hydrolases"/>
    <property type="match status" value="1"/>
</dbReference>
<dbReference type="PROSITE" id="PS50893">
    <property type="entry name" value="ABC_TRANSPORTER_2"/>
    <property type="match status" value="1"/>
</dbReference>
<dbReference type="SUPFAM" id="SSF50331">
    <property type="entry name" value="MOP-like"/>
    <property type="match status" value="1"/>
</dbReference>
<evidence type="ECO:0000313" key="5">
    <source>
        <dbReference type="EMBL" id="SEP26097.1"/>
    </source>
</evidence>
<accession>A0A1H8WF88</accession>
<dbReference type="PROSITE" id="PS00211">
    <property type="entry name" value="ABC_TRANSPORTER_1"/>
    <property type="match status" value="1"/>
</dbReference>
<dbReference type="Pfam" id="PF08402">
    <property type="entry name" value="TOBE_2"/>
    <property type="match status" value="1"/>
</dbReference>
<dbReference type="Gene3D" id="3.40.50.300">
    <property type="entry name" value="P-loop containing nucleotide triphosphate hydrolases"/>
    <property type="match status" value="1"/>
</dbReference>
<dbReference type="STRING" id="569882.SAMN04490248_1589"/>
<dbReference type="AlphaFoldDB" id="A0A1H8WF88"/>
<dbReference type="SMART" id="SM00382">
    <property type="entry name" value="AAA"/>
    <property type="match status" value="1"/>
</dbReference>
<dbReference type="InterPro" id="IPR013611">
    <property type="entry name" value="Transp-assoc_OB_typ2"/>
</dbReference>
<evidence type="ECO:0000256" key="3">
    <source>
        <dbReference type="ARBA" id="ARBA00022840"/>
    </source>
</evidence>
<proteinExistence type="predicted"/>
<evidence type="ECO:0000256" key="2">
    <source>
        <dbReference type="ARBA" id="ARBA00022741"/>
    </source>
</evidence>
<name>A0A1H8WF88_9RHOB</name>
<dbReference type="GO" id="GO:0005524">
    <property type="term" value="F:ATP binding"/>
    <property type="evidence" value="ECO:0007669"/>
    <property type="project" value="UniProtKB-KW"/>
</dbReference>
<dbReference type="EMBL" id="FODS01000058">
    <property type="protein sequence ID" value="SEP26097.1"/>
    <property type="molecule type" value="Genomic_DNA"/>
</dbReference>
<protein>
    <submittedName>
        <fullName evidence="5">Putative spermidine/putrescine transport system ATP-binding protein</fullName>
    </submittedName>
</protein>
<dbReference type="Pfam" id="PF00005">
    <property type="entry name" value="ABC_tran"/>
    <property type="match status" value="1"/>
</dbReference>
<dbReference type="GO" id="GO:0015697">
    <property type="term" value="P:quaternary ammonium group transport"/>
    <property type="evidence" value="ECO:0007669"/>
    <property type="project" value="UniProtKB-ARBA"/>
</dbReference>
<evidence type="ECO:0000259" key="4">
    <source>
        <dbReference type="PROSITE" id="PS50893"/>
    </source>
</evidence>
<dbReference type="Gene3D" id="2.40.50.100">
    <property type="match status" value="1"/>
</dbReference>
<dbReference type="InterPro" id="IPR003439">
    <property type="entry name" value="ABC_transporter-like_ATP-bd"/>
</dbReference>
<dbReference type="InterPro" id="IPR017871">
    <property type="entry name" value="ABC_transporter-like_CS"/>
</dbReference>
<dbReference type="PANTHER" id="PTHR42781">
    <property type="entry name" value="SPERMIDINE/PUTRESCINE IMPORT ATP-BINDING PROTEIN POTA"/>
    <property type="match status" value="1"/>
</dbReference>
<dbReference type="InterPro" id="IPR050093">
    <property type="entry name" value="ABC_SmlMolc_Importer"/>
</dbReference>
<evidence type="ECO:0000256" key="1">
    <source>
        <dbReference type="ARBA" id="ARBA00022448"/>
    </source>
</evidence>
<dbReference type="GO" id="GO:0016887">
    <property type="term" value="F:ATP hydrolysis activity"/>
    <property type="evidence" value="ECO:0007669"/>
    <property type="project" value="InterPro"/>
</dbReference>
<dbReference type="GO" id="GO:0022857">
    <property type="term" value="F:transmembrane transporter activity"/>
    <property type="evidence" value="ECO:0007669"/>
    <property type="project" value="InterPro"/>
</dbReference>
<dbReference type="GO" id="GO:0043190">
    <property type="term" value="C:ATP-binding cassette (ABC) transporter complex"/>
    <property type="evidence" value="ECO:0007669"/>
    <property type="project" value="InterPro"/>
</dbReference>